<proteinExistence type="predicted"/>
<evidence type="ECO:0000259" key="2">
    <source>
        <dbReference type="Pfam" id="PF04149"/>
    </source>
</evidence>
<accession>A0AAC9L9F0</accession>
<name>A0AAC9L9F0_9PSEU</name>
<dbReference type="InterPro" id="IPR007278">
    <property type="entry name" value="DUF397"/>
</dbReference>
<protein>
    <submittedName>
        <fullName evidence="3">DUF397 family protein</fullName>
    </submittedName>
</protein>
<feature type="domain" description="DUF397" evidence="2">
    <location>
        <begin position="11"/>
        <end position="64"/>
    </location>
</feature>
<dbReference type="KEGG" id="acad:UA74_06540"/>
<sequence length="69" mass="7181">MMTATSDLSHARWRKSSRSNNGGGGCVEVAHALSLVGIRDTKNREGGTLAVAPAAFGSLVTAIKDGRLR</sequence>
<feature type="region of interest" description="Disordered" evidence="1">
    <location>
        <begin position="1"/>
        <end position="25"/>
    </location>
</feature>
<organism evidence="3 4">
    <name type="scientific">Actinoalloteichus fjordicus</name>
    <dbReference type="NCBI Taxonomy" id="1612552"/>
    <lineage>
        <taxon>Bacteria</taxon>
        <taxon>Bacillati</taxon>
        <taxon>Actinomycetota</taxon>
        <taxon>Actinomycetes</taxon>
        <taxon>Pseudonocardiales</taxon>
        <taxon>Pseudonocardiaceae</taxon>
        <taxon>Actinoalloteichus</taxon>
    </lineage>
</organism>
<dbReference type="Pfam" id="PF04149">
    <property type="entry name" value="DUF397"/>
    <property type="match status" value="1"/>
</dbReference>
<keyword evidence="4" id="KW-1185">Reference proteome</keyword>
<reference evidence="4" key="1">
    <citation type="submission" date="2016-06" db="EMBL/GenBank/DDBJ databases">
        <title>Complete genome sequence of Actinoalloteichus fjordicus DSM 46855 (=ADI127-17), type strain of the new species Actinoalloteichus fjordicus.</title>
        <authorList>
            <person name="Ruckert C."/>
            <person name="Nouioui I."/>
            <person name="Willmese J."/>
            <person name="van Wezel G."/>
            <person name="Klenk H.-P."/>
            <person name="Kalinowski J."/>
            <person name="Zotchev S.B."/>
        </authorList>
    </citation>
    <scope>NUCLEOTIDE SEQUENCE [LARGE SCALE GENOMIC DNA]</scope>
    <source>
        <strain evidence="4">ADI127-7</strain>
    </source>
</reference>
<evidence type="ECO:0000313" key="4">
    <source>
        <dbReference type="Proteomes" id="UP000185511"/>
    </source>
</evidence>
<dbReference type="RefSeq" id="WP_318533290.1">
    <property type="nucleotide sequence ID" value="NZ_CP016076.1"/>
</dbReference>
<evidence type="ECO:0000313" key="3">
    <source>
        <dbReference type="EMBL" id="APU13381.1"/>
    </source>
</evidence>
<dbReference type="Proteomes" id="UP000185511">
    <property type="component" value="Chromosome"/>
</dbReference>
<dbReference type="EMBL" id="CP016076">
    <property type="protein sequence ID" value="APU13381.1"/>
    <property type="molecule type" value="Genomic_DNA"/>
</dbReference>
<dbReference type="AlphaFoldDB" id="A0AAC9L9F0"/>
<gene>
    <name evidence="3" type="ORF">UA74_06540</name>
</gene>
<evidence type="ECO:0000256" key="1">
    <source>
        <dbReference type="SAM" id="MobiDB-lite"/>
    </source>
</evidence>